<sequence>MNKFLKISLIASLFLGYLIVFLFIFEIIGEFSPHVEGFFYTNDIKWRYPLILGLIVFGYAYLVGGKTKSTNLGFGLLVGIVSAVILVYIVVVISMTSF</sequence>
<accession>A0ABV8URS3</accession>
<evidence type="ECO:0000313" key="2">
    <source>
        <dbReference type="EMBL" id="MFC4353523.1"/>
    </source>
</evidence>
<reference evidence="3" key="1">
    <citation type="journal article" date="2019" name="Int. J. Syst. Evol. Microbiol.">
        <title>The Global Catalogue of Microorganisms (GCM) 10K type strain sequencing project: providing services to taxonomists for standard genome sequencing and annotation.</title>
        <authorList>
            <consortium name="The Broad Institute Genomics Platform"/>
            <consortium name="The Broad Institute Genome Sequencing Center for Infectious Disease"/>
            <person name="Wu L."/>
            <person name="Ma J."/>
        </authorList>
    </citation>
    <scope>NUCLEOTIDE SEQUENCE [LARGE SCALE GENOMIC DNA]</scope>
    <source>
        <strain evidence="3">CCUG 50353</strain>
    </source>
</reference>
<evidence type="ECO:0000313" key="3">
    <source>
        <dbReference type="Proteomes" id="UP001595733"/>
    </source>
</evidence>
<gene>
    <name evidence="2" type="ORF">ACFO0S_00410</name>
</gene>
<keyword evidence="3" id="KW-1185">Reference proteome</keyword>
<dbReference type="EMBL" id="JBHSEF010000006">
    <property type="protein sequence ID" value="MFC4353523.1"/>
    <property type="molecule type" value="Genomic_DNA"/>
</dbReference>
<feature type="transmembrane region" description="Helical" evidence="1">
    <location>
        <begin position="48"/>
        <end position="65"/>
    </location>
</feature>
<protein>
    <submittedName>
        <fullName evidence="2">Uncharacterized protein</fullName>
    </submittedName>
</protein>
<name>A0ABV8URS3_9BACL</name>
<keyword evidence="1" id="KW-1133">Transmembrane helix</keyword>
<feature type="transmembrane region" description="Helical" evidence="1">
    <location>
        <begin position="7"/>
        <end position="28"/>
    </location>
</feature>
<keyword evidence="1" id="KW-0812">Transmembrane</keyword>
<evidence type="ECO:0000256" key="1">
    <source>
        <dbReference type="SAM" id="Phobius"/>
    </source>
</evidence>
<dbReference type="Proteomes" id="UP001595733">
    <property type="component" value="Unassembled WGS sequence"/>
</dbReference>
<feature type="transmembrane region" description="Helical" evidence="1">
    <location>
        <begin position="72"/>
        <end position="95"/>
    </location>
</feature>
<proteinExistence type="predicted"/>
<organism evidence="2 3">
    <name type="scientific">Chryseomicrobium palamuruense</name>
    <dbReference type="NCBI Taxonomy" id="682973"/>
    <lineage>
        <taxon>Bacteria</taxon>
        <taxon>Bacillati</taxon>
        <taxon>Bacillota</taxon>
        <taxon>Bacilli</taxon>
        <taxon>Bacillales</taxon>
        <taxon>Caryophanaceae</taxon>
        <taxon>Chryseomicrobium</taxon>
    </lineage>
</organism>
<comment type="caution">
    <text evidence="2">The sequence shown here is derived from an EMBL/GenBank/DDBJ whole genome shotgun (WGS) entry which is preliminary data.</text>
</comment>
<dbReference type="RefSeq" id="WP_378138990.1">
    <property type="nucleotide sequence ID" value="NZ_JBHSEF010000006.1"/>
</dbReference>
<keyword evidence="1" id="KW-0472">Membrane</keyword>